<evidence type="ECO:0000256" key="6">
    <source>
        <dbReference type="ARBA" id="ARBA00023453"/>
    </source>
</evidence>
<dbReference type="GO" id="GO:0006584">
    <property type="term" value="P:catecholamine metabolic process"/>
    <property type="evidence" value="ECO:0007669"/>
    <property type="project" value="UniProtKB-KW"/>
</dbReference>
<dbReference type="PROSITE" id="PS51682">
    <property type="entry name" value="SAM_OMT_I"/>
    <property type="match status" value="1"/>
</dbReference>
<sequence length="686" mass="71877">MAWACSVCAFQSKEPLADALASAAIAKLSQCESKDLANIAWAYESMPFSHAPLMESIAAASIRRCRDFNAQDLANTVWAFATRQLRDGPLLAAIASSSMPLITQFCPPELASTAWSFSALLFPHGPLLTAISAAALAILPPDATAQGPPRPRVDFDQHSLASIAWSFSPLPFRDRPLLDALSASSMRTITQANSQDLANTAWAVSTLAFLDVPLFAAISSAARRKLSDFKVKEIEMTLWALSRLEGCSSAWEIGEQADASGRLGALGFGFLLSESMLRQLLSEEVSLLRSAAVSGLGLGPTAPGVAACLAALRLAAAGEALEAIAALELGPPSPPAVAGLVTSACGGRASAPGGAPFQAPRSACASGTVGGASARSAEHSGDDSGGAASGAEGLVAGPKAAVVLQYVLRRAAHGDPKSVCDAFEESSLRLLQPARQWLKIAGGSKAEVVASALRSAPVRGSVLEVGTYLGYTAVRLAASRPGGRVVTLEVDPGHAMVAQCLAAHAGLAHRIDVWTGHSQDLLHRLPAMYPHRLRFAAVFMDQCGSRFWADLEELMRLDLLQPGAVVVADNVLKPGAPLFLWRAFFGAAGRFRARAVSVPEFAMPGVEDWMAVLEYGPEGAGSPAPSAPAPEPPPAVLELEWEARRMRQRAAGPGGVDFDDWAAFSAWMRVRLGELGIRPDDEGSEA</sequence>
<dbReference type="PANTHER" id="PTHR43836">
    <property type="entry name" value="CATECHOL O-METHYLTRANSFERASE 1-RELATED"/>
    <property type="match status" value="1"/>
</dbReference>
<evidence type="ECO:0000313" key="8">
    <source>
        <dbReference type="EMBL" id="CAE4591488.1"/>
    </source>
</evidence>
<evidence type="ECO:0000256" key="4">
    <source>
        <dbReference type="ARBA" id="ARBA00022691"/>
    </source>
</evidence>
<evidence type="ECO:0000256" key="5">
    <source>
        <dbReference type="ARBA" id="ARBA00022939"/>
    </source>
</evidence>
<dbReference type="EMBL" id="HBNR01035605">
    <property type="protein sequence ID" value="CAE4591488.1"/>
    <property type="molecule type" value="Transcribed_RNA"/>
</dbReference>
<dbReference type="SUPFAM" id="SSF53335">
    <property type="entry name" value="S-adenosyl-L-methionine-dependent methyltransferases"/>
    <property type="match status" value="1"/>
</dbReference>
<proteinExistence type="inferred from homology"/>
<dbReference type="InterPro" id="IPR029063">
    <property type="entry name" value="SAM-dependent_MTases_sf"/>
</dbReference>
<dbReference type="EC" id="2.1.1.6" evidence="1"/>
<comment type="similarity">
    <text evidence="6">Belongs to the class I-like SAM-binding methyltransferase superfamily. Cation-dependent O-methyltransferase family.</text>
</comment>
<evidence type="ECO:0000256" key="7">
    <source>
        <dbReference type="SAM" id="MobiDB-lite"/>
    </source>
</evidence>
<name>A0A7S4QSZ4_9DINO</name>
<dbReference type="GO" id="GO:0016206">
    <property type="term" value="F:catechol O-methyltransferase activity"/>
    <property type="evidence" value="ECO:0007669"/>
    <property type="project" value="UniProtKB-EC"/>
</dbReference>
<evidence type="ECO:0000256" key="2">
    <source>
        <dbReference type="ARBA" id="ARBA00022603"/>
    </source>
</evidence>
<dbReference type="AlphaFoldDB" id="A0A7S4QSZ4"/>
<keyword evidence="3" id="KW-0808">Transferase</keyword>
<accession>A0A7S4QSZ4</accession>
<dbReference type="GO" id="GO:0032259">
    <property type="term" value="P:methylation"/>
    <property type="evidence" value="ECO:0007669"/>
    <property type="project" value="UniProtKB-KW"/>
</dbReference>
<organism evidence="8">
    <name type="scientific">Alexandrium monilatum</name>
    <dbReference type="NCBI Taxonomy" id="311494"/>
    <lineage>
        <taxon>Eukaryota</taxon>
        <taxon>Sar</taxon>
        <taxon>Alveolata</taxon>
        <taxon>Dinophyceae</taxon>
        <taxon>Gonyaulacales</taxon>
        <taxon>Pyrocystaceae</taxon>
        <taxon>Alexandrium</taxon>
    </lineage>
</organism>
<keyword evidence="4" id="KW-0949">S-adenosyl-L-methionine</keyword>
<keyword evidence="2" id="KW-0489">Methyltransferase</keyword>
<dbReference type="Gene3D" id="3.40.50.150">
    <property type="entry name" value="Vaccinia Virus protein VP39"/>
    <property type="match status" value="1"/>
</dbReference>
<dbReference type="InterPro" id="IPR002935">
    <property type="entry name" value="SAM_O-MeTrfase"/>
</dbReference>
<evidence type="ECO:0000256" key="3">
    <source>
        <dbReference type="ARBA" id="ARBA00022679"/>
    </source>
</evidence>
<reference evidence="8" key="1">
    <citation type="submission" date="2021-01" db="EMBL/GenBank/DDBJ databases">
        <authorList>
            <person name="Corre E."/>
            <person name="Pelletier E."/>
            <person name="Niang G."/>
            <person name="Scheremetjew M."/>
            <person name="Finn R."/>
            <person name="Kale V."/>
            <person name="Holt S."/>
            <person name="Cochrane G."/>
            <person name="Meng A."/>
            <person name="Brown T."/>
            <person name="Cohen L."/>
        </authorList>
    </citation>
    <scope>NUCLEOTIDE SEQUENCE</scope>
    <source>
        <strain evidence="8">CCMP3105</strain>
    </source>
</reference>
<keyword evidence="5" id="KW-0128">Catecholamine metabolism</keyword>
<gene>
    <name evidence="8" type="ORF">AMON00008_LOCUS24447</name>
</gene>
<dbReference type="CDD" id="cd02440">
    <property type="entry name" value="AdoMet_MTases"/>
    <property type="match status" value="1"/>
</dbReference>
<dbReference type="Pfam" id="PF01596">
    <property type="entry name" value="Methyltransf_3"/>
    <property type="match status" value="1"/>
</dbReference>
<evidence type="ECO:0000256" key="1">
    <source>
        <dbReference type="ARBA" id="ARBA00012880"/>
    </source>
</evidence>
<feature type="region of interest" description="Disordered" evidence="7">
    <location>
        <begin position="368"/>
        <end position="390"/>
    </location>
</feature>
<dbReference type="PANTHER" id="PTHR43836:SF2">
    <property type="entry name" value="CATECHOL O-METHYLTRANSFERASE 1-RELATED"/>
    <property type="match status" value="1"/>
</dbReference>
<protein>
    <recommendedName>
        <fullName evidence="1">catechol O-methyltransferase</fullName>
        <ecNumber evidence="1">2.1.1.6</ecNumber>
    </recommendedName>
</protein>